<feature type="region of interest" description="Disordered" evidence="1">
    <location>
        <begin position="36"/>
        <end position="65"/>
    </location>
</feature>
<sequence length="65" mass="7621">MILYGWLNLPRLNRDVEHFSQIVSCHCEGIVRSNPLNSSEEMLREKTPRNGNMKKQRPSKEVKKP</sequence>
<dbReference type="AlphaFoldDB" id="I3IIS2"/>
<evidence type="ECO:0000313" key="3">
    <source>
        <dbReference type="Proteomes" id="UP000002985"/>
    </source>
</evidence>
<organism evidence="2 3">
    <name type="scientific">Candidatus Jettenia caeni</name>
    <dbReference type="NCBI Taxonomy" id="247490"/>
    <lineage>
        <taxon>Bacteria</taxon>
        <taxon>Pseudomonadati</taxon>
        <taxon>Planctomycetota</taxon>
        <taxon>Candidatus Brocadiia</taxon>
        <taxon>Candidatus Brocadiales</taxon>
        <taxon>Candidatus Brocadiaceae</taxon>
        <taxon>Candidatus Jettenia</taxon>
    </lineage>
</organism>
<dbReference type="Proteomes" id="UP000002985">
    <property type="component" value="Unassembled WGS sequence"/>
</dbReference>
<name>I3IIS2_9BACT</name>
<evidence type="ECO:0000256" key="1">
    <source>
        <dbReference type="SAM" id="MobiDB-lite"/>
    </source>
</evidence>
<accession>I3IIS2</accession>
<dbReference type="EMBL" id="BAFH01000003">
    <property type="protein sequence ID" value="GAB61617.1"/>
    <property type="molecule type" value="Genomic_DNA"/>
</dbReference>
<comment type="caution">
    <text evidence="2">The sequence shown here is derived from an EMBL/GenBank/DDBJ whole genome shotgun (WGS) entry which is preliminary data.</text>
</comment>
<gene>
    <name evidence="2" type="ORF">KSU1_C0021</name>
</gene>
<reference evidence="2 3" key="1">
    <citation type="journal article" date="2012" name="FEBS Lett.">
        <title>Anammox organism KSU-1 expresses a NirK-type copper-containing nitrite reductase instead of a NirS-type with cytochrome cd1.</title>
        <authorList>
            <person name="Hira D."/>
            <person name="Toh H."/>
            <person name="Migita C.T."/>
            <person name="Okubo H."/>
            <person name="Nishiyama T."/>
            <person name="Hattori M."/>
            <person name="Furukawa K."/>
            <person name="Fujii T."/>
        </authorList>
    </citation>
    <scope>NUCLEOTIDE SEQUENCE [LARGE SCALE GENOMIC DNA]</scope>
</reference>
<keyword evidence="3" id="KW-1185">Reference proteome</keyword>
<proteinExistence type="predicted"/>
<evidence type="ECO:0000313" key="2">
    <source>
        <dbReference type="EMBL" id="GAB61617.1"/>
    </source>
</evidence>
<protein>
    <submittedName>
        <fullName evidence="2">Uncharacterized protein</fullName>
    </submittedName>
</protein>